<keyword evidence="9" id="KW-0175">Coiled coil</keyword>
<dbReference type="Gene3D" id="2.30.29.30">
    <property type="entry name" value="Pleckstrin-homology domain (PH domain)/Phosphotyrosine-binding domain (PTB)"/>
    <property type="match status" value="1"/>
</dbReference>
<evidence type="ECO:0000256" key="7">
    <source>
        <dbReference type="PIRSR" id="PIRSR630564-1"/>
    </source>
</evidence>
<dbReference type="SUPFAM" id="SSF50729">
    <property type="entry name" value="PH domain-like"/>
    <property type="match status" value="1"/>
</dbReference>
<dbReference type="Gene3D" id="3.30.40.10">
    <property type="entry name" value="Zinc/RING finger domain, C3HC4 (zinc finger)"/>
    <property type="match status" value="1"/>
</dbReference>
<dbReference type="eggNOG" id="KOG1089">
    <property type="taxonomic scope" value="Eukaryota"/>
</dbReference>
<evidence type="ECO:0000313" key="13">
    <source>
        <dbReference type="Proteomes" id="UP000008549"/>
    </source>
</evidence>
<evidence type="ECO:0000256" key="1">
    <source>
        <dbReference type="ARBA" id="ARBA00007471"/>
    </source>
</evidence>
<sequence>MSATTPAVSTTPLTAWWNNMTLSGIYPSISTTSTTPSTASSSWSSHFIFGGNPSTAANTPQSTVPPSALSSGYTEDITVAGSLLKDKITGLMDTLMGRESVHAGCGYGEDGRIAMMVDKVYLVDRLGSHENLVGTVHVTTTHIIFRAENGSKELWLATGLIASVERGTLTAAGCQLVIRCKHFQVITLLISRDKSCQDLYETLQRAAKPVSVNVTELLAFENREPVDDARGWKRLDWPAEMARQGVLASQNPKWTQSGINEGYTICDTYPDKLWFPTAASTSVLLGSCKFRSRGRLPVLTYFHRQTEAALCRCAQPLTGFSARCVEDEKLMELVGKANPNSENLLLVDTRPRVNAMVNKVQGKGFEDERNYSNMRFHFFDIENIHVMRASQARLLDAVTKCRDVAEYWKTLESSGWLKHLRAVVECSLFLAESISRGTSCVVHCSDGWDRTSQVVAMCQLLLDPYYRTIHGFQIVIEKDWLGFGHKFDDRCGHVGVLNDEAGKEISPIFSQWLDCVWQIMQQKPRAFQVGNAFNERYLIEIHEHVYSCQFGTFVGNCDKDRRDLNLSKRTKSLWTFMDARHDDYMNPFYSPTAHVALLDLDTRAARFSVWTGMYNRFDGGLQPRERLEDLTMTAMEHVGVLESHVAQLRTRLAELKSQQQQLSTSATTPTNMIDSGMSSATDELKNLSISHPLDPLLNTSTSSSSTSRLLERATSQESGVMDSSLYYPDEALTRYSLKWQPLRGADRCSNPTCRGEFSSTIERRIHCHLCGMVRNDDSGQISDKMNQKLKKSAENEPILNEAHLQIFCRRCLKSTPDERERVCDKCKSD</sequence>
<accession>A8WLC6</accession>
<dbReference type="Proteomes" id="UP000008549">
    <property type="component" value="Unassembled WGS sequence"/>
</dbReference>
<evidence type="ECO:0000259" key="11">
    <source>
        <dbReference type="PROSITE" id="PS51339"/>
    </source>
</evidence>
<feature type="region of interest" description="Disordered" evidence="10">
    <location>
        <begin position="690"/>
        <end position="715"/>
    </location>
</feature>
<evidence type="ECO:0000313" key="14">
    <source>
        <dbReference type="WormBase" id="CBG24732"/>
    </source>
</evidence>
<dbReference type="STRING" id="6238.A8WLC6"/>
<dbReference type="GO" id="GO:0106018">
    <property type="term" value="F:phosphatidylinositol-3,5-bisphosphate phosphatase activity"/>
    <property type="evidence" value="ECO:0000318"/>
    <property type="project" value="GO_Central"/>
</dbReference>
<dbReference type="Pfam" id="PF21098">
    <property type="entry name" value="PH-GRAM_MTMR6-like"/>
    <property type="match status" value="1"/>
</dbReference>
<dbReference type="PROSITE" id="PS00383">
    <property type="entry name" value="TYR_PHOSPHATASE_1"/>
    <property type="match status" value="1"/>
</dbReference>
<dbReference type="PROSITE" id="PS51339">
    <property type="entry name" value="PPASE_MYOTUBULARIN"/>
    <property type="match status" value="1"/>
</dbReference>
<dbReference type="InterPro" id="IPR030564">
    <property type="entry name" value="Myotubularin"/>
</dbReference>
<comment type="similarity">
    <text evidence="1">Belongs to the protein-tyrosine phosphatase family. Non-receptor class myotubularin subfamily.</text>
</comment>
<keyword evidence="13" id="KW-1185">Reference proteome</keyword>
<organism evidence="12 13">
    <name type="scientific">Caenorhabditis briggsae</name>
    <dbReference type="NCBI Taxonomy" id="6238"/>
    <lineage>
        <taxon>Eukaryota</taxon>
        <taxon>Metazoa</taxon>
        <taxon>Ecdysozoa</taxon>
        <taxon>Nematoda</taxon>
        <taxon>Chromadorea</taxon>
        <taxon>Rhabditida</taxon>
        <taxon>Rhabditina</taxon>
        <taxon>Rhabditomorpha</taxon>
        <taxon>Rhabditoidea</taxon>
        <taxon>Rhabditidae</taxon>
        <taxon>Peloderinae</taxon>
        <taxon>Caenorhabditis</taxon>
    </lineage>
</organism>
<dbReference type="InterPro" id="IPR010569">
    <property type="entry name" value="Myotubularin-like_Pase_dom"/>
</dbReference>
<keyword evidence="2" id="KW-0479">Metal-binding</keyword>
<evidence type="ECO:0000256" key="4">
    <source>
        <dbReference type="ARBA" id="ARBA00022801"/>
    </source>
</evidence>
<dbReference type="SMART" id="SM00064">
    <property type="entry name" value="FYVE"/>
    <property type="match status" value="1"/>
</dbReference>
<reference evidence="12 13" key="2">
    <citation type="journal article" date="2011" name="PLoS Genet.">
        <title>Caenorhabditis briggsae recombinant inbred line genotypes reveal inter-strain incompatibility and the evolution of recombination.</title>
        <authorList>
            <person name="Ross J.A."/>
            <person name="Koboldt D.C."/>
            <person name="Staisch J.E."/>
            <person name="Chamberlin H.M."/>
            <person name="Gupta B.P."/>
            <person name="Miller R.D."/>
            <person name="Baird S.E."/>
            <person name="Haag E.S."/>
        </authorList>
    </citation>
    <scope>NUCLEOTIDE SEQUENCE [LARGE SCALE GENOMIC DNA]</scope>
    <source>
        <strain evidence="12 13">AF16</strain>
    </source>
</reference>
<dbReference type="InterPro" id="IPR003595">
    <property type="entry name" value="Tyr_Pase_cat"/>
</dbReference>
<evidence type="ECO:0000256" key="10">
    <source>
        <dbReference type="SAM" id="MobiDB-lite"/>
    </source>
</evidence>
<dbReference type="GO" id="GO:0004438">
    <property type="term" value="F:phosphatidylinositol-3-phosphate phosphatase activity"/>
    <property type="evidence" value="ECO:0000318"/>
    <property type="project" value="GO_Central"/>
</dbReference>
<protein>
    <submittedName>
        <fullName evidence="12">Protein CBR-MTM-6</fullName>
    </submittedName>
</protein>
<dbReference type="GO" id="GO:0008270">
    <property type="term" value="F:zinc ion binding"/>
    <property type="evidence" value="ECO:0007669"/>
    <property type="project" value="UniProtKB-KW"/>
</dbReference>
<dbReference type="InterPro" id="IPR000306">
    <property type="entry name" value="Znf_FYVE"/>
</dbReference>
<evidence type="ECO:0000256" key="9">
    <source>
        <dbReference type="SAM" id="Coils"/>
    </source>
</evidence>
<keyword evidence="5" id="KW-0862">Zinc</keyword>
<keyword evidence="3" id="KW-0863">Zinc-finger</keyword>
<dbReference type="PANTHER" id="PTHR10807">
    <property type="entry name" value="MYOTUBULARIN-RELATED"/>
    <property type="match status" value="1"/>
</dbReference>
<evidence type="ECO:0000256" key="8">
    <source>
        <dbReference type="PIRSR" id="PIRSR630564-2"/>
    </source>
</evidence>
<dbReference type="SMART" id="SM00404">
    <property type="entry name" value="PTPc_motif"/>
    <property type="match status" value="1"/>
</dbReference>
<name>A8WLC6_CAEBR</name>
<feature type="active site" description="Phosphocysteine intermediate" evidence="7">
    <location>
        <position position="444"/>
    </location>
</feature>
<dbReference type="HOGENOM" id="CLU_001839_3_0_1"/>
<dbReference type="InterPro" id="IPR011993">
    <property type="entry name" value="PH-like_dom_sf"/>
</dbReference>
<dbReference type="InterPro" id="IPR013083">
    <property type="entry name" value="Znf_RING/FYVE/PHD"/>
</dbReference>
<dbReference type="WormBase" id="CBG24732">
    <property type="protein sequence ID" value="CBP46910"/>
    <property type="gene ID" value="WBGene00042774"/>
    <property type="gene designation" value="Cbr-mtm-6"/>
</dbReference>
<proteinExistence type="inferred from homology"/>
<dbReference type="InterPro" id="IPR029021">
    <property type="entry name" value="Prot-tyrosine_phosphatase-like"/>
</dbReference>
<dbReference type="InterPro" id="IPR048994">
    <property type="entry name" value="PH-GRAM_MTMR6-9"/>
</dbReference>
<evidence type="ECO:0000256" key="6">
    <source>
        <dbReference type="ARBA" id="ARBA00023098"/>
    </source>
</evidence>
<dbReference type="GO" id="GO:0005737">
    <property type="term" value="C:cytoplasm"/>
    <property type="evidence" value="ECO:0000318"/>
    <property type="project" value="GO_Central"/>
</dbReference>
<evidence type="ECO:0000256" key="5">
    <source>
        <dbReference type="ARBA" id="ARBA00022833"/>
    </source>
</evidence>
<feature type="domain" description="Myotubularin phosphatase" evidence="11">
    <location>
        <begin position="231"/>
        <end position="614"/>
    </location>
</feature>
<feature type="binding site" evidence="8">
    <location>
        <begin position="383"/>
        <end position="384"/>
    </location>
    <ligand>
        <name>substrate</name>
    </ligand>
</feature>
<dbReference type="OMA" id="WPAEMAR"/>
<reference evidence="12 13" key="1">
    <citation type="journal article" date="2003" name="PLoS Biol.">
        <title>The genome sequence of Caenorhabditis briggsae: a platform for comparative genomics.</title>
        <authorList>
            <person name="Stein L.D."/>
            <person name="Bao Z."/>
            <person name="Blasiar D."/>
            <person name="Blumenthal T."/>
            <person name="Brent M.R."/>
            <person name="Chen N."/>
            <person name="Chinwalla A."/>
            <person name="Clarke L."/>
            <person name="Clee C."/>
            <person name="Coghlan A."/>
            <person name="Coulson A."/>
            <person name="D'Eustachio P."/>
            <person name="Fitch D.H."/>
            <person name="Fulton L.A."/>
            <person name="Fulton R.E."/>
            <person name="Griffiths-Jones S."/>
            <person name="Harris T.W."/>
            <person name="Hillier L.W."/>
            <person name="Kamath R."/>
            <person name="Kuwabara P.E."/>
            <person name="Mardis E.R."/>
            <person name="Marra M.A."/>
            <person name="Miner T.L."/>
            <person name="Minx P."/>
            <person name="Mullikin J.C."/>
            <person name="Plumb R.W."/>
            <person name="Rogers J."/>
            <person name="Schein J.E."/>
            <person name="Sohrmann M."/>
            <person name="Spieth J."/>
            <person name="Stajich J.E."/>
            <person name="Wei C."/>
            <person name="Willey D."/>
            <person name="Wilson R.K."/>
            <person name="Durbin R."/>
            <person name="Waterston R.H."/>
        </authorList>
    </citation>
    <scope>NUCLEOTIDE SEQUENCE [LARGE SCALE GENOMIC DNA]</scope>
    <source>
        <strain evidence="12 13">AF16</strain>
    </source>
</reference>
<evidence type="ECO:0000256" key="3">
    <source>
        <dbReference type="ARBA" id="ARBA00022771"/>
    </source>
</evidence>
<dbReference type="EMBL" id="HE601318">
    <property type="protein sequence ID" value="CAP21271.2"/>
    <property type="molecule type" value="Genomic_DNA"/>
</dbReference>
<gene>
    <name evidence="14" type="primary">mtm-6</name>
    <name evidence="12" type="synonym">Cbr-mtm-6</name>
    <name evidence="14" type="ORF">CBG24732</name>
    <name evidence="12" type="ORF">CBG_24732</name>
</gene>
<dbReference type="SUPFAM" id="SSF52799">
    <property type="entry name" value="(Phosphotyrosine protein) phosphatases II"/>
    <property type="match status" value="1"/>
</dbReference>
<evidence type="ECO:0000313" key="12">
    <source>
        <dbReference type="EMBL" id="CAP21271.2"/>
    </source>
</evidence>
<dbReference type="PANTHER" id="PTHR10807:SF8">
    <property type="entry name" value="PHOSPHATIDYLINOSITOL-3-PHOSPHATE PHOSPHATASE"/>
    <property type="match status" value="1"/>
</dbReference>
<dbReference type="InterPro" id="IPR016130">
    <property type="entry name" value="Tyr_Pase_AS"/>
</dbReference>
<dbReference type="Pfam" id="PF06602">
    <property type="entry name" value="Myotub-related"/>
    <property type="match status" value="1"/>
</dbReference>
<evidence type="ECO:0000256" key="2">
    <source>
        <dbReference type="ARBA" id="ARBA00022723"/>
    </source>
</evidence>
<dbReference type="AlphaFoldDB" id="A8WLC6"/>
<feature type="binding site" evidence="8">
    <location>
        <begin position="444"/>
        <end position="450"/>
    </location>
    <ligand>
        <name>substrate</name>
    </ligand>
</feature>
<keyword evidence="4" id="KW-0378">Hydrolase</keyword>
<keyword evidence="6" id="KW-0443">Lipid metabolism</keyword>
<feature type="coiled-coil region" evidence="9">
    <location>
        <begin position="638"/>
        <end position="665"/>
    </location>
</feature>
<dbReference type="GO" id="GO:0046856">
    <property type="term" value="P:phosphatidylinositol dephosphorylation"/>
    <property type="evidence" value="ECO:0000318"/>
    <property type="project" value="GO_Central"/>
</dbReference>